<dbReference type="InterPro" id="IPR050815">
    <property type="entry name" value="TF_fung"/>
</dbReference>
<evidence type="ECO:0000313" key="7">
    <source>
        <dbReference type="Proteomes" id="UP000279259"/>
    </source>
</evidence>
<keyword evidence="2" id="KW-0479">Metal-binding</keyword>
<protein>
    <submittedName>
        <fullName evidence="6">Uncharacterized protein</fullName>
    </submittedName>
</protein>
<dbReference type="EMBL" id="RSCD01000022">
    <property type="protein sequence ID" value="RSH84104.1"/>
    <property type="molecule type" value="Genomic_DNA"/>
</dbReference>
<evidence type="ECO:0000313" key="6">
    <source>
        <dbReference type="EMBL" id="RSH84104.1"/>
    </source>
</evidence>
<name>A0A427XYY9_9TREE</name>
<dbReference type="GO" id="GO:0005634">
    <property type="term" value="C:nucleus"/>
    <property type="evidence" value="ECO:0007669"/>
    <property type="project" value="UniProtKB-SubCell"/>
</dbReference>
<evidence type="ECO:0000256" key="5">
    <source>
        <dbReference type="ARBA" id="ARBA00023242"/>
    </source>
</evidence>
<dbReference type="PANTHER" id="PTHR47338">
    <property type="entry name" value="ZN(II)2CYS6 TRANSCRIPTION FACTOR (EUROFUNG)-RELATED"/>
    <property type="match status" value="1"/>
</dbReference>
<keyword evidence="3" id="KW-0805">Transcription regulation</keyword>
<keyword evidence="7" id="KW-1185">Reference proteome</keyword>
<organism evidence="6 7">
    <name type="scientific">Saitozyma podzolica</name>
    <dbReference type="NCBI Taxonomy" id="1890683"/>
    <lineage>
        <taxon>Eukaryota</taxon>
        <taxon>Fungi</taxon>
        <taxon>Dikarya</taxon>
        <taxon>Basidiomycota</taxon>
        <taxon>Agaricomycotina</taxon>
        <taxon>Tremellomycetes</taxon>
        <taxon>Tremellales</taxon>
        <taxon>Trimorphomycetaceae</taxon>
        <taxon>Saitozyma</taxon>
    </lineage>
</organism>
<evidence type="ECO:0000256" key="2">
    <source>
        <dbReference type="ARBA" id="ARBA00022723"/>
    </source>
</evidence>
<evidence type="ECO:0000256" key="1">
    <source>
        <dbReference type="ARBA" id="ARBA00004123"/>
    </source>
</evidence>
<evidence type="ECO:0000256" key="4">
    <source>
        <dbReference type="ARBA" id="ARBA00023163"/>
    </source>
</evidence>
<dbReference type="STRING" id="1890683.A0A427XYY9"/>
<dbReference type="AlphaFoldDB" id="A0A427XYY9"/>
<proteinExistence type="predicted"/>
<dbReference type="OrthoDB" id="2563500at2759"/>
<comment type="subcellular location">
    <subcellularLocation>
        <location evidence="1">Nucleus</location>
    </subcellularLocation>
</comment>
<dbReference type="Proteomes" id="UP000279259">
    <property type="component" value="Unassembled WGS sequence"/>
</dbReference>
<dbReference type="GO" id="GO:0000981">
    <property type="term" value="F:DNA-binding transcription factor activity, RNA polymerase II-specific"/>
    <property type="evidence" value="ECO:0007669"/>
    <property type="project" value="InterPro"/>
</dbReference>
<evidence type="ECO:0000256" key="3">
    <source>
        <dbReference type="ARBA" id="ARBA00023015"/>
    </source>
</evidence>
<dbReference type="CDD" id="cd12148">
    <property type="entry name" value="fungal_TF_MHR"/>
    <property type="match status" value="1"/>
</dbReference>
<keyword evidence="4" id="KW-0804">Transcription</keyword>
<accession>A0A427XYY9</accession>
<sequence>MSVEGVDVRELVKLYFSTVHHFGYLSFIHEADYWERFEQGRVPEGLTLLMAASALRFGGRDYGPEMLEVADRWVARTGEGLIPLILDEFGAVELMTYDFLNGRYSRGFVMAGMAVSSDLGLSAHLIRSITARQAIADVHSRISRRLIESDQIPEAVETAESHARRLLDTFPAAMTYSRAQYHAFRDQVPIMVHLHLMRQTVQRHISLLRILSAADLHSGTPVVSRHRASLVQSAKETSRVVFDALEHRVTLDPQNAMHAYNAIEILLFQPIRQSAERAQGIITREEVAIALKPLLQVIRNLAKVCELVALLLGYVDDLTEEDMVAVLKKVHSLANVDAEFDFNNSFWRYELSISRQSPNDALLELPSTSPAILPSQTVDATDSIAHLQNLFSGAQPLGGITRSGMTDATLAIELSPFDNLPSIFNSQPSAANSVFPFAWTSFWEAAEQ</sequence>
<keyword evidence="5" id="KW-0539">Nucleus</keyword>
<gene>
    <name evidence="6" type="ORF">EHS25_005349</name>
</gene>
<dbReference type="PANTHER" id="PTHR47338:SF5">
    <property type="entry name" value="ZN(II)2CYS6 TRANSCRIPTION FACTOR (EUROFUNG)"/>
    <property type="match status" value="1"/>
</dbReference>
<dbReference type="GO" id="GO:0046872">
    <property type="term" value="F:metal ion binding"/>
    <property type="evidence" value="ECO:0007669"/>
    <property type="project" value="UniProtKB-KW"/>
</dbReference>
<comment type="caution">
    <text evidence="6">The sequence shown here is derived from an EMBL/GenBank/DDBJ whole genome shotgun (WGS) entry which is preliminary data.</text>
</comment>
<reference evidence="6 7" key="1">
    <citation type="submission" date="2018-11" db="EMBL/GenBank/DDBJ databases">
        <title>Genome sequence of Saitozyma podzolica DSM 27192.</title>
        <authorList>
            <person name="Aliyu H."/>
            <person name="Gorte O."/>
            <person name="Ochsenreither K."/>
        </authorList>
    </citation>
    <scope>NUCLEOTIDE SEQUENCE [LARGE SCALE GENOMIC DNA]</scope>
    <source>
        <strain evidence="6 7">DSM 27192</strain>
    </source>
</reference>